<dbReference type="Proteomes" id="UP001159363">
    <property type="component" value="Chromosome 8"/>
</dbReference>
<sequence>MSRGRVVKTMNPITVTSAFSEALLKFYFQYIPPPRFCDSSYKRKCANDSTTNMPGPQTLQVGSSSKSFSRCGLSLKAAQRAGRVFADVDADDGRGTLITRVDPLSFESFRPAAHTLERHPSPLSAAQSTAVVTLTRRTRYDTPTRQKFRRVGDAVSDSSWYCDVSLRERTEAKLSCVFAISLARLFTCRLDEKALARLPGSVSATAIRATYPHATSALSPLRTGLCSRRAVCTCGTGVSMEKQEISLRKLANQRHRPARFPHAKIRESPRRESNPVRLDERRCGHSGSVHREIPIGATVAQWIERFQGGPQRELNTGPSSVRGDQPRPACPLVDPFAAPSITRQPFVVSSHFLNRTFEKSLLILYIFVDKILRSGGHQYIALPEPRCFGTPPGIGCSRQTADISRRARASQMLASVSRMSDAVLRRKRLLSSLIIPELRSGAFPGITDIQRCRGGVEAKLLASHLGEPGRSRIFASGNRAGRCRWSAGFLGDLQFPRLFIPALLYTRVVKVEVKQLPMEHCPRLYKITGTAKSFSPCVIYCVVIDGNAKLGSREKPPRVVPGHGRSSSQPRGSFSPDRFLEPVTLNSRKRRGGWGKQRDRTGRSATLFGRPIPQRKVHTLASQRVQL</sequence>
<protein>
    <submittedName>
        <fullName evidence="2">Uncharacterized protein</fullName>
    </submittedName>
</protein>
<organism evidence="2 3">
    <name type="scientific">Dryococelus australis</name>
    <dbReference type="NCBI Taxonomy" id="614101"/>
    <lineage>
        <taxon>Eukaryota</taxon>
        <taxon>Metazoa</taxon>
        <taxon>Ecdysozoa</taxon>
        <taxon>Arthropoda</taxon>
        <taxon>Hexapoda</taxon>
        <taxon>Insecta</taxon>
        <taxon>Pterygota</taxon>
        <taxon>Neoptera</taxon>
        <taxon>Polyneoptera</taxon>
        <taxon>Phasmatodea</taxon>
        <taxon>Verophasmatodea</taxon>
        <taxon>Anareolatae</taxon>
        <taxon>Phasmatidae</taxon>
        <taxon>Eurycanthinae</taxon>
        <taxon>Dryococelus</taxon>
    </lineage>
</organism>
<reference evidence="2 3" key="1">
    <citation type="submission" date="2023-02" db="EMBL/GenBank/DDBJ databases">
        <title>LHISI_Scaffold_Assembly.</title>
        <authorList>
            <person name="Stuart O.P."/>
            <person name="Cleave R."/>
            <person name="Magrath M.J.L."/>
            <person name="Mikheyev A.S."/>
        </authorList>
    </citation>
    <scope>NUCLEOTIDE SEQUENCE [LARGE SCALE GENOMIC DNA]</scope>
    <source>
        <strain evidence="2">Daus_M_001</strain>
        <tissue evidence="2">Leg muscle</tissue>
    </source>
</reference>
<gene>
    <name evidence="2" type="ORF">PR048_023181</name>
</gene>
<name>A0ABQ9GTE8_9NEOP</name>
<evidence type="ECO:0000256" key="1">
    <source>
        <dbReference type="SAM" id="MobiDB-lite"/>
    </source>
</evidence>
<feature type="region of interest" description="Disordered" evidence="1">
    <location>
        <begin position="256"/>
        <end position="283"/>
    </location>
</feature>
<proteinExistence type="predicted"/>
<accession>A0ABQ9GTE8</accession>
<comment type="caution">
    <text evidence="2">The sequence shown here is derived from an EMBL/GenBank/DDBJ whole genome shotgun (WGS) entry which is preliminary data.</text>
</comment>
<evidence type="ECO:0000313" key="3">
    <source>
        <dbReference type="Proteomes" id="UP001159363"/>
    </source>
</evidence>
<keyword evidence="3" id="KW-1185">Reference proteome</keyword>
<feature type="compositionally biased region" description="Basic and acidic residues" evidence="1">
    <location>
        <begin position="264"/>
        <end position="283"/>
    </location>
</feature>
<feature type="region of interest" description="Disordered" evidence="1">
    <location>
        <begin position="552"/>
        <end position="612"/>
    </location>
</feature>
<evidence type="ECO:0000313" key="2">
    <source>
        <dbReference type="EMBL" id="KAJ8875286.1"/>
    </source>
</evidence>
<dbReference type="EMBL" id="JARBHB010000009">
    <property type="protein sequence ID" value="KAJ8875286.1"/>
    <property type="molecule type" value="Genomic_DNA"/>
</dbReference>